<evidence type="ECO:0000313" key="2">
    <source>
        <dbReference type="Proteomes" id="UP000274909"/>
    </source>
</evidence>
<protein>
    <submittedName>
        <fullName evidence="1">Glycosyltransferase</fullName>
    </submittedName>
</protein>
<gene>
    <name evidence="1" type="ORF">ELQ94_13380</name>
</gene>
<keyword evidence="1" id="KW-0808">Transferase</keyword>
<proteinExistence type="predicted"/>
<dbReference type="Proteomes" id="UP000274909">
    <property type="component" value="Unassembled WGS sequence"/>
</dbReference>
<dbReference type="Gene3D" id="3.40.50.2000">
    <property type="entry name" value="Glycogen Phosphorylase B"/>
    <property type="match status" value="1"/>
</dbReference>
<dbReference type="OrthoDB" id="647453at2"/>
<name>A0A3S0V8M6_9MICO</name>
<comment type="caution">
    <text evidence="1">The sequence shown here is derived from an EMBL/GenBank/DDBJ whole genome shotgun (WGS) entry which is preliminary data.</text>
</comment>
<evidence type="ECO:0000313" key="1">
    <source>
        <dbReference type="EMBL" id="RUQ98024.1"/>
    </source>
</evidence>
<dbReference type="EMBL" id="RZGZ01000004">
    <property type="protein sequence ID" value="RUQ98024.1"/>
    <property type="molecule type" value="Genomic_DNA"/>
</dbReference>
<keyword evidence="2" id="KW-1185">Reference proteome</keyword>
<dbReference type="AlphaFoldDB" id="A0A3S0V8M6"/>
<dbReference type="SUPFAM" id="SSF53756">
    <property type="entry name" value="UDP-Glycosyltransferase/glycogen phosphorylase"/>
    <property type="match status" value="1"/>
</dbReference>
<dbReference type="GO" id="GO:0016740">
    <property type="term" value="F:transferase activity"/>
    <property type="evidence" value="ECO:0007669"/>
    <property type="project" value="UniProtKB-KW"/>
</dbReference>
<organism evidence="1 2">
    <name type="scientific">Labedella endophytica</name>
    <dbReference type="NCBI Taxonomy" id="1523160"/>
    <lineage>
        <taxon>Bacteria</taxon>
        <taxon>Bacillati</taxon>
        <taxon>Actinomycetota</taxon>
        <taxon>Actinomycetes</taxon>
        <taxon>Micrococcales</taxon>
        <taxon>Microbacteriaceae</taxon>
        <taxon>Labedella</taxon>
    </lineage>
</organism>
<reference evidence="1 2" key="1">
    <citation type="submission" date="2018-12" db="EMBL/GenBank/DDBJ databases">
        <authorList>
            <person name="Li F."/>
        </authorList>
    </citation>
    <scope>NUCLEOTIDE SEQUENCE [LARGE SCALE GENOMIC DNA]</scope>
    <source>
        <strain evidence="1 2">EGI 6500705</strain>
    </source>
</reference>
<dbReference type="Pfam" id="PF13692">
    <property type="entry name" value="Glyco_trans_1_4"/>
    <property type="match status" value="1"/>
</dbReference>
<accession>A0A3S0V8M6</accession>
<dbReference type="RefSeq" id="WP_127050879.1">
    <property type="nucleotide sequence ID" value="NZ_RZGZ01000004.1"/>
</dbReference>
<sequence>MIRFIARGEPGAYPGSAFVRTVARAEASRSLLGEEVVFTTVEDWLADPSGTEALLVERDAVPADLVDAVVEACTRDGVRLVVDLDDDLLSPSSRQRLVEGGYLESDLDGLERIVAAADAVVVSTDELASRIGALARSVHVVPNRLSPLVWTEPVDTVPTRRPTGSVRVLYMGSATHADDIAIVREAFDGRQTPFGSRLELDVVGVLDDDETWFTRLDVPRNARAYDRFSHWLRSHRRRWDIGIAPLADTEFNHAKSDLKFLEYTSLGLPTVASAIGPYAGTDRHGAVLVDNDPDAWFAALGELADYPDRRRSAVDESRGYVAEERTLDTEASLADWWAVLRPTG</sequence>